<comment type="caution">
    <text evidence="1">The sequence shown here is derived from an EMBL/GenBank/DDBJ whole genome shotgun (WGS) entry which is preliminary data.</text>
</comment>
<dbReference type="InterPro" id="IPR036388">
    <property type="entry name" value="WH-like_DNA-bd_sf"/>
</dbReference>
<proteinExistence type="predicted"/>
<organism evidence="1 2">
    <name type="scientific">Candidatus Komeilibacteria bacterium CG_4_10_14_0_8_um_filter_37_78</name>
    <dbReference type="NCBI Taxonomy" id="1974471"/>
    <lineage>
        <taxon>Bacteria</taxon>
        <taxon>Candidatus Komeiliibacteriota</taxon>
    </lineage>
</organism>
<evidence type="ECO:0008006" key="3">
    <source>
        <dbReference type="Google" id="ProtNLM"/>
    </source>
</evidence>
<dbReference type="EMBL" id="PFMC01000059">
    <property type="protein sequence ID" value="PIY94713.1"/>
    <property type="molecule type" value="Genomic_DNA"/>
</dbReference>
<dbReference type="Pfam" id="PF13730">
    <property type="entry name" value="HTH_36"/>
    <property type="match status" value="1"/>
</dbReference>
<accession>A0A2M7RD76</accession>
<dbReference type="Proteomes" id="UP000228689">
    <property type="component" value="Unassembled WGS sequence"/>
</dbReference>
<evidence type="ECO:0000313" key="1">
    <source>
        <dbReference type="EMBL" id="PIY94713.1"/>
    </source>
</evidence>
<protein>
    <recommendedName>
        <fullName evidence="3">Helix-turn-helix domain-containing protein</fullName>
    </recommendedName>
</protein>
<evidence type="ECO:0000313" key="2">
    <source>
        <dbReference type="Proteomes" id="UP000228689"/>
    </source>
</evidence>
<gene>
    <name evidence="1" type="ORF">COY67_02240</name>
</gene>
<name>A0A2M7RD76_9BACT</name>
<dbReference type="AlphaFoldDB" id="A0A2M7RD76"/>
<sequence>MALPSFPDPTPVSGKETRCYQLIFMAIPKIKVRDLRNGDWYWISKTVIDQYGATIKPIGIALYNCLAKHANQASFCFPSQAFIAKEIGSSVASVKRSLDQLIRLELISKERKKYCNIYYLLKLDSSRRAISQIAQSEPQIAHTELQTRIKNKNILTRNKKLWKTFRKPNRCWRKKCQLTE</sequence>
<dbReference type="Gene3D" id="1.10.10.10">
    <property type="entry name" value="Winged helix-like DNA-binding domain superfamily/Winged helix DNA-binding domain"/>
    <property type="match status" value="1"/>
</dbReference>
<reference evidence="2" key="1">
    <citation type="submission" date="2017-09" db="EMBL/GenBank/DDBJ databases">
        <title>Depth-based differentiation of microbial function through sediment-hosted aquifers and enrichment of novel symbionts in the deep terrestrial subsurface.</title>
        <authorList>
            <person name="Probst A.J."/>
            <person name="Ladd B."/>
            <person name="Jarett J.K."/>
            <person name="Geller-Mcgrath D.E."/>
            <person name="Sieber C.M.K."/>
            <person name="Emerson J.B."/>
            <person name="Anantharaman K."/>
            <person name="Thomas B.C."/>
            <person name="Malmstrom R."/>
            <person name="Stieglmeier M."/>
            <person name="Klingl A."/>
            <person name="Woyke T."/>
            <person name="Ryan C.M."/>
            <person name="Banfield J.F."/>
        </authorList>
    </citation>
    <scope>NUCLEOTIDE SEQUENCE [LARGE SCALE GENOMIC DNA]</scope>
</reference>